<reference evidence="1" key="1">
    <citation type="submission" date="2014-09" db="EMBL/GenBank/DDBJ databases">
        <authorList>
            <person name="Magalhaes I.L.F."/>
            <person name="Oliveira U."/>
            <person name="Santos F.R."/>
            <person name="Vidigal T.H.D.A."/>
            <person name="Brescovit A.D."/>
            <person name="Santos A.J."/>
        </authorList>
    </citation>
    <scope>NUCLEOTIDE SEQUENCE</scope>
    <source>
        <tissue evidence="1">Shoot tissue taken approximately 20 cm above the soil surface</tissue>
    </source>
</reference>
<evidence type="ECO:0000313" key="1">
    <source>
        <dbReference type="EMBL" id="JAD86127.1"/>
    </source>
</evidence>
<protein>
    <submittedName>
        <fullName evidence="1">Uncharacterized protein</fullName>
    </submittedName>
</protein>
<reference evidence="1" key="2">
    <citation type="journal article" date="2015" name="Data Brief">
        <title>Shoot transcriptome of the giant reed, Arundo donax.</title>
        <authorList>
            <person name="Barrero R.A."/>
            <person name="Guerrero F.D."/>
            <person name="Moolhuijzen P."/>
            <person name="Goolsby J.A."/>
            <person name="Tidwell J."/>
            <person name="Bellgard S.E."/>
            <person name="Bellgard M.I."/>
        </authorList>
    </citation>
    <scope>NUCLEOTIDE SEQUENCE</scope>
    <source>
        <tissue evidence="1">Shoot tissue taken approximately 20 cm above the soil surface</tissue>
    </source>
</reference>
<dbReference type="AlphaFoldDB" id="A0A0A9DQW7"/>
<proteinExistence type="predicted"/>
<accession>A0A0A9DQW7</accession>
<organism evidence="1">
    <name type="scientific">Arundo donax</name>
    <name type="common">Giant reed</name>
    <name type="synonym">Donax arundinaceus</name>
    <dbReference type="NCBI Taxonomy" id="35708"/>
    <lineage>
        <taxon>Eukaryota</taxon>
        <taxon>Viridiplantae</taxon>
        <taxon>Streptophyta</taxon>
        <taxon>Embryophyta</taxon>
        <taxon>Tracheophyta</taxon>
        <taxon>Spermatophyta</taxon>
        <taxon>Magnoliopsida</taxon>
        <taxon>Liliopsida</taxon>
        <taxon>Poales</taxon>
        <taxon>Poaceae</taxon>
        <taxon>PACMAD clade</taxon>
        <taxon>Arundinoideae</taxon>
        <taxon>Arundineae</taxon>
        <taxon>Arundo</taxon>
    </lineage>
</organism>
<sequence length="69" mass="6797">MPLFPPAASLGFSPPKLQASGVAVVSPPQPAAAGGGDGVGDVDGEEGEDWYSFAASCGSVMVMSSPNRS</sequence>
<name>A0A0A9DQW7_ARUDO</name>
<dbReference type="EMBL" id="GBRH01211768">
    <property type="protein sequence ID" value="JAD86127.1"/>
    <property type="molecule type" value="Transcribed_RNA"/>
</dbReference>